<name>A0A645HRQ7_9ZZZZ</name>
<dbReference type="GO" id="GO:0003700">
    <property type="term" value="F:DNA-binding transcription factor activity"/>
    <property type="evidence" value="ECO:0007669"/>
    <property type="project" value="TreeGrafter"/>
</dbReference>
<dbReference type="SUPFAM" id="SSF53822">
    <property type="entry name" value="Periplasmic binding protein-like I"/>
    <property type="match status" value="1"/>
</dbReference>
<keyword evidence="1" id="KW-0805">Transcription regulation</keyword>
<dbReference type="Gene3D" id="3.40.50.2300">
    <property type="match status" value="1"/>
</dbReference>
<accession>A0A645HRQ7</accession>
<evidence type="ECO:0000259" key="4">
    <source>
        <dbReference type="Pfam" id="PF13377"/>
    </source>
</evidence>
<reference evidence="5" key="1">
    <citation type="submission" date="2019-08" db="EMBL/GenBank/DDBJ databases">
        <authorList>
            <person name="Kucharzyk K."/>
            <person name="Murdoch R.W."/>
            <person name="Higgins S."/>
            <person name="Loffler F."/>
        </authorList>
    </citation>
    <scope>NUCLEOTIDE SEQUENCE</scope>
</reference>
<sequence>MREFHYLSPTATGDTPVIACGHQLAEASPEIDAVIAAADYDALLLLYGLAERGCRVPETFSLVSIDDTLLGRFNIPSITSISLDRRELATAVFRRLSDRIEKRPTDETHLSIPTHLVHRKSVVPNYDTVPQPQEQ</sequence>
<dbReference type="PANTHER" id="PTHR30146:SF109">
    <property type="entry name" value="HTH-TYPE TRANSCRIPTIONAL REGULATOR GALS"/>
    <property type="match status" value="1"/>
</dbReference>
<gene>
    <name evidence="5" type="primary">purR_81</name>
    <name evidence="5" type="ORF">SDC9_189276</name>
</gene>
<proteinExistence type="predicted"/>
<comment type="caution">
    <text evidence="5">The sequence shown here is derived from an EMBL/GenBank/DDBJ whole genome shotgun (WGS) entry which is preliminary data.</text>
</comment>
<evidence type="ECO:0000256" key="1">
    <source>
        <dbReference type="ARBA" id="ARBA00023015"/>
    </source>
</evidence>
<dbReference type="PANTHER" id="PTHR30146">
    <property type="entry name" value="LACI-RELATED TRANSCRIPTIONAL REPRESSOR"/>
    <property type="match status" value="1"/>
</dbReference>
<organism evidence="5">
    <name type="scientific">bioreactor metagenome</name>
    <dbReference type="NCBI Taxonomy" id="1076179"/>
    <lineage>
        <taxon>unclassified sequences</taxon>
        <taxon>metagenomes</taxon>
        <taxon>ecological metagenomes</taxon>
    </lineage>
</organism>
<keyword evidence="3" id="KW-0804">Transcription</keyword>
<dbReference type="EMBL" id="VSSQ01098959">
    <property type="protein sequence ID" value="MPN41721.1"/>
    <property type="molecule type" value="Genomic_DNA"/>
</dbReference>
<evidence type="ECO:0000256" key="3">
    <source>
        <dbReference type="ARBA" id="ARBA00023163"/>
    </source>
</evidence>
<dbReference type="InterPro" id="IPR028082">
    <property type="entry name" value="Peripla_BP_I"/>
</dbReference>
<keyword evidence="2" id="KW-0238">DNA-binding</keyword>
<evidence type="ECO:0000256" key="2">
    <source>
        <dbReference type="ARBA" id="ARBA00023125"/>
    </source>
</evidence>
<dbReference type="InterPro" id="IPR046335">
    <property type="entry name" value="LacI/GalR-like_sensor"/>
</dbReference>
<protein>
    <submittedName>
        <fullName evidence="5">HTH-type transcriptional repressor PurR</fullName>
    </submittedName>
</protein>
<dbReference type="GO" id="GO:0000976">
    <property type="term" value="F:transcription cis-regulatory region binding"/>
    <property type="evidence" value="ECO:0007669"/>
    <property type="project" value="TreeGrafter"/>
</dbReference>
<dbReference type="Pfam" id="PF13377">
    <property type="entry name" value="Peripla_BP_3"/>
    <property type="match status" value="1"/>
</dbReference>
<dbReference type="AlphaFoldDB" id="A0A645HRQ7"/>
<evidence type="ECO:0000313" key="5">
    <source>
        <dbReference type="EMBL" id="MPN41721.1"/>
    </source>
</evidence>
<feature type="domain" description="Transcriptional regulator LacI/GalR-like sensor" evidence="4">
    <location>
        <begin position="24"/>
        <end position="122"/>
    </location>
</feature>